<evidence type="ECO:0000313" key="1">
    <source>
        <dbReference type="EMBL" id="PRQ33405.1"/>
    </source>
</evidence>
<protein>
    <submittedName>
        <fullName evidence="1">Uncharacterized protein</fullName>
    </submittedName>
</protein>
<name>A0A2P6QGV0_ROSCH</name>
<evidence type="ECO:0000313" key="2">
    <source>
        <dbReference type="Proteomes" id="UP000238479"/>
    </source>
</evidence>
<dbReference type="Gramene" id="PRQ33405">
    <property type="protein sequence ID" value="PRQ33405"/>
    <property type="gene ID" value="RchiOBHm_Chr5g0057261"/>
</dbReference>
<keyword evidence="2" id="KW-1185">Reference proteome</keyword>
<sequence>MVSKAFGSTQGCRLSTVMVRLFFIRSQSWWHLYCSLSSTWMMQFWREIVWMISQRLKPSCQVNSS</sequence>
<proteinExistence type="predicted"/>
<comment type="caution">
    <text evidence="1">The sequence shown here is derived from an EMBL/GenBank/DDBJ whole genome shotgun (WGS) entry which is preliminary data.</text>
</comment>
<accession>A0A2P6QGV0</accession>
<reference evidence="1 2" key="1">
    <citation type="journal article" date="2018" name="Nat. Genet.">
        <title>The Rosa genome provides new insights in the design of modern roses.</title>
        <authorList>
            <person name="Bendahmane M."/>
        </authorList>
    </citation>
    <scope>NUCLEOTIDE SEQUENCE [LARGE SCALE GENOMIC DNA]</scope>
    <source>
        <strain evidence="2">cv. Old Blush</strain>
    </source>
</reference>
<organism evidence="1 2">
    <name type="scientific">Rosa chinensis</name>
    <name type="common">China rose</name>
    <dbReference type="NCBI Taxonomy" id="74649"/>
    <lineage>
        <taxon>Eukaryota</taxon>
        <taxon>Viridiplantae</taxon>
        <taxon>Streptophyta</taxon>
        <taxon>Embryophyta</taxon>
        <taxon>Tracheophyta</taxon>
        <taxon>Spermatophyta</taxon>
        <taxon>Magnoliopsida</taxon>
        <taxon>eudicotyledons</taxon>
        <taxon>Gunneridae</taxon>
        <taxon>Pentapetalae</taxon>
        <taxon>rosids</taxon>
        <taxon>fabids</taxon>
        <taxon>Rosales</taxon>
        <taxon>Rosaceae</taxon>
        <taxon>Rosoideae</taxon>
        <taxon>Rosoideae incertae sedis</taxon>
        <taxon>Rosa</taxon>
    </lineage>
</organism>
<gene>
    <name evidence="1" type="ORF">RchiOBHm_Chr5g0057261</name>
</gene>
<dbReference type="Proteomes" id="UP000238479">
    <property type="component" value="Chromosome 5"/>
</dbReference>
<dbReference type="EMBL" id="PDCK01000043">
    <property type="protein sequence ID" value="PRQ33405.1"/>
    <property type="molecule type" value="Genomic_DNA"/>
</dbReference>
<dbReference type="AlphaFoldDB" id="A0A2P6QGV0"/>